<gene>
    <name evidence="9" type="ORF">SAMN05444373_101410</name>
</gene>
<evidence type="ECO:0000256" key="3">
    <source>
        <dbReference type="ARBA" id="ARBA00022475"/>
    </source>
</evidence>
<accession>A0A1M6EVT7</accession>
<dbReference type="OrthoDB" id="9769871at2"/>
<dbReference type="PANTHER" id="PTHR34296:SF2">
    <property type="entry name" value="ABC TRANSPORTER GUANOSINE-BINDING PROTEIN NUPN"/>
    <property type="match status" value="1"/>
</dbReference>
<evidence type="ECO:0000313" key="10">
    <source>
        <dbReference type="Proteomes" id="UP000324781"/>
    </source>
</evidence>
<dbReference type="GO" id="GO:0005886">
    <property type="term" value="C:plasma membrane"/>
    <property type="evidence" value="ECO:0007669"/>
    <property type="project" value="UniProtKB-SubCell"/>
</dbReference>
<dbReference type="InterPro" id="IPR003760">
    <property type="entry name" value="PnrA-like"/>
</dbReference>
<evidence type="ECO:0000313" key="9">
    <source>
        <dbReference type="EMBL" id="SHI89528.1"/>
    </source>
</evidence>
<dbReference type="Proteomes" id="UP000324781">
    <property type="component" value="Unassembled WGS sequence"/>
</dbReference>
<keyword evidence="5" id="KW-0472">Membrane</keyword>
<dbReference type="AlphaFoldDB" id="A0A1M6EVT7"/>
<dbReference type="InterPro" id="IPR028082">
    <property type="entry name" value="Peripla_BP_I"/>
</dbReference>
<evidence type="ECO:0000256" key="7">
    <source>
        <dbReference type="SAM" id="SignalP"/>
    </source>
</evidence>
<sequence length="357" mass="38379">MKKLLVLCLVLALSLTMLAGCGKGSGFELALVTDLGTIDDKSFNQGSWEGLKKYATEHNKTYQYYQPSEATNAAYLEAIDLAVKGGAKVIVTPGFLFEVPVYMAQTRYPDVKFVLLDGEPHTEDYATYKTEANTLCILYAEEQAGFMAGYAAVKDGFTKLGFQGGMAVPAVIRYGYGFLQGAEAAAREMGLPEGSISVMYNYSGDFAATPENQARAAGWYQSGTEVIFACGGAVGNSVMAAAEASTGKYVIGVDVDQYAESNTVISSAMKMLGNSVYQALEAYYGNKWDGGKTWVLDVNNDGVGLAMDNARWRSFSKADYDALYKGIKDGTYKINNASDISIADLGLKYVTVTEVAD</sequence>
<dbReference type="SUPFAM" id="SSF53822">
    <property type="entry name" value="Periplasmic binding protein-like I"/>
    <property type="match status" value="1"/>
</dbReference>
<organism evidence="9 10">
    <name type="scientific">Thermoclostridium caenicola</name>
    <dbReference type="NCBI Taxonomy" id="659425"/>
    <lineage>
        <taxon>Bacteria</taxon>
        <taxon>Bacillati</taxon>
        <taxon>Bacillota</taxon>
        <taxon>Clostridia</taxon>
        <taxon>Eubacteriales</taxon>
        <taxon>Oscillospiraceae</taxon>
        <taxon>Thermoclostridium</taxon>
    </lineage>
</organism>
<dbReference type="Gene3D" id="3.40.50.2300">
    <property type="match status" value="2"/>
</dbReference>
<dbReference type="CDD" id="cd06354">
    <property type="entry name" value="PBP1_PrnA-like"/>
    <property type="match status" value="1"/>
</dbReference>
<dbReference type="RefSeq" id="WP_149678351.1">
    <property type="nucleotide sequence ID" value="NZ_FQZP01000014.1"/>
</dbReference>
<comment type="subcellular location">
    <subcellularLocation>
        <location evidence="1">Cell membrane</location>
        <topology evidence="1">Lipid-anchor</topology>
    </subcellularLocation>
</comment>
<dbReference type="InterPro" id="IPR050957">
    <property type="entry name" value="BMP_lipoprotein"/>
</dbReference>
<feature type="chain" id="PRO_5038730152" evidence="7">
    <location>
        <begin position="20"/>
        <end position="357"/>
    </location>
</feature>
<keyword evidence="10" id="KW-1185">Reference proteome</keyword>
<keyword evidence="4 7" id="KW-0732">Signal</keyword>
<evidence type="ECO:0000259" key="8">
    <source>
        <dbReference type="Pfam" id="PF02608"/>
    </source>
</evidence>
<name>A0A1M6EVT7_9FIRM</name>
<dbReference type="PANTHER" id="PTHR34296">
    <property type="entry name" value="TRANSCRIPTIONAL ACTIVATOR PROTEIN MED"/>
    <property type="match status" value="1"/>
</dbReference>
<dbReference type="Pfam" id="PF02608">
    <property type="entry name" value="Bmp"/>
    <property type="match status" value="1"/>
</dbReference>
<dbReference type="PROSITE" id="PS51257">
    <property type="entry name" value="PROKAR_LIPOPROTEIN"/>
    <property type="match status" value="1"/>
</dbReference>
<comment type="similarity">
    <text evidence="2">Belongs to the BMP lipoprotein family.</text>
</comment>
<evidence type="ECO:0000256" key="2">
    <source>
        <dbReference type="ARBA" id="ARBA00008610"/>
    </source>
</evidence>
<keyword evidence="6" id="KW-0449">Lipoprotein</keyword>
<proteinExistence type="inferred from homology"/>
<feature type="domain" description="ABC transporter substrate-binding protein PnrA-like" evidence="8">
    <location>
        <begin position="29"/>
        <end position="308"/>
    </location>
</feature>
<evidence type="ECO:0000256" key="1">
    <source>
        <dbReference type="ARBA" id="ARBA00004193"/>
    </source>
</evidence>
<evidence type="ECO:0000256" key="5">
    <source>
        <dbReference type="ARBA" id="ARBA00023136"/>
    </source>
</evidence>
<feature type="signal peptide" evidence="7">
    <location>
        <begin position="1"/>
        <end position="19"/>
    </location>
</feature>
<evidence type="ECO:0000256" key="6">
    <source>
        <dbReference type="ARBA" id="ARBA00023288"/>
    </source>
</evidence>
<dbReference type="EMBL" id="FQZP01000014">
    <property type="protein sequence ID" value="SHI89528.1"/>
    <property type="molecule type" value="Genomic_DNA"/>
</dbReference>
<keyword evidence="3" id="KW-1003">Cell membrane</keyword>
<evidence type="ECO:0000256" key="4">
    <source>
        <dbReference type="ARBA" id="ARBA00022729"/>
    </source>
</evidence>
<protein>
    <submittedName>
        <fullName evidence="9">Nucleoside-binding protein</fullName>
    </submittedName>
</protein>
<reference evidence="9 10" key="1">
    <citation type="submission" date="2016-11" db="EMBL/GenBank/DDBJ databases">
        <authorList>
            <person name="Varghese N."/>
            <person name="Submissions S."/>
        </authorList>
    </citation>
    <scope>NUCLEOTIDE SEQUENCE [LARGE SCALE GENOMIC DNA]</scope>
    <source>
        <strain evidence="9 10">DSM 19027</strain>
    </source>
</reference>